<proteinExistence type="predicted"/>
<dbReference type="Proteomes" id="UP000799764">
    <property type="component" value="Unassembled WGS sequence"/>
</dbReference>
<protein>
    <submittedName>
        <fullName evidence="1">Uncharacterized protein</fullName>
    </submittedName>
</protein>
<name>A0A9P4UE84_9PLEO</name>
<comment type="caution">
    <text evidence="1">The sequence shown here is derived from an EMBL/GenBank/DDBJ whole genome shotgun (WGS) entry which is preliminary data.</text>
</comment>
<evidence type="ECO:0000313" key="1">
    <source>
        <dbReference type="EMBL" id="KAF2446870.1"/>
    </source>
</evidence>
<keyword evidence="2" id="KW-1185">Reference proteome</keyword>
<sequence>MFLYFHDFTTLQTSTSPRTPAIRYPSCVESGLAAYMSSHLSGREGTGGKKIKAVLGVWLRCCFPFRFVSFRFRLLRTSRPRMQQFAFPGAPPYSTLYKCIPGPVPYRTVPPRPASRLVLRLMCFSFRVRDFLSIAWCFFCGAGGREGIERALFAPDYLPSLLTQPSGNYLCSTLPTPVYATHLAQATTARQLFGRVAGGCTTLESYWWRGRGVECGCEMAWRPLR</sequence>
<evidence type="ECO:0000313" key="2">
    <source>
        <dbReference type="Proteomes" id="UP000799764"/>
    </source>
</evidence>
<accession>A0A9P4UE84</accession>
<gene>
    <name evidence="1" type="ORF">P171DRAFT_240664</name>
</gene>
<dbReference type="AlphaFoldDB" id="A0A9P4UE84"/>
<dbReference type="EMBL" id="MU001497">
    <property type="protein sequence ID" value="KAF2446870.1"/>
    <property type="molecule type" value="Genomic_DNA"/>
</dbReference>
<organism evidence="1 2">
    <name type="scientific">Karstenula rhodostoma CBS 690.94</name>
    <dbReference type="NCBI Taxonomy" id="1392251"/>
    <lineage>
        <taxon>Eukaryota</taxon>
        <taxon>Fungi</taxon>
        <taxon>Dikarya</taxon>
        <taxon>Ascomycota</taxon>
        <taxon>Pezizomycotina</taxon>
        <taxon>Dothideomycetes</taxon>
        <taxon>Pleosporomycetidae</taxon>
        <taxon>Pleosporales</taxon>
        <taxon>Massarineae</taxon>
        <taxon>Didymosphaeriaceae</taxon>
        <taxon>Karstenula</taxon>
    </lineage>
</organism>
<reference evidence="1" key="1">
    <citation type="journal article" date="2020" name="Stud. Mycol.">
        <title>101 Dothideomycetes genomes: a test case for predicting lifestyles and emergence of pathogens.</title>
        <authorList>
            <person name="Haridas S."/>
            <person name="Albert R."/>
            <person name="Binder M."/>
            <person name="Bloem J."/>
            <person name="Labutti K."/>
            <person name="Salamov A."/>
            <person name="Andreopoulos B."/>
            <person name="Baker S."/>
            <person name="Barry K."/>
            <person name="Bills G."/>
            <person name="Bluhm B."/>
            <person name="Cannon C."/>
            <person name="Castanera R."/>
            <person name="Culley D."/>
            <person name="Daum C."/>
            <person name="Ezra D."/>
            <person name="Gonzalez J."/>
            <person name="Henrissat B."/>
            <person name="Kuo A."/>
            <person name="Liang C."/>
            <person name="Lipzen A."/>
            <person name="Lutzoni F."/>
            <person name="Magnuson J."/>
            <person name="Mondo S."/>
            <person name="Nolan M."/>
            <person name="Ohm R."/>
            <person name="Pangilinan J."/>
            <person name="Park H.-J."/>
            <person name="Ramirez L."/>
            <person name="Alfaro M."/>
            <person name="Sun H."/>
            <person name="Tritt A."/>
            <person name="Yoshinaga Y."/>
            <person name="Zwiers L.-H."/>
            <person name="Turgeon B."/>
            <person name="Goodwin S."/>
            <person name="Spatafora J."/>
            <person name="Crous P."/>
            <person name="Grigoriev I."/>
        </authorList>
    </citation>
    <scope>NUCLEOTIDE SEQUENCE</scope>
    <source>
        <strain evidence="1">CBS 690.94</strain>
    </source>
</reference>